<feature type="domain" description="FAD dependent oxidoreductase" evidence="8">
    <location>
        <begin position="8"/>
        <end position="369"/>
    </location>
</feature>
<gene>
    <name evidence="9" type="ORF">FAGAP_5376</name>
</gene>
<evidence type="ECO:0000256" key="2">
    <source>
        <dbReference type="ARBA" id="ARBA00010989"/>
    </source>
</evidence>
<feature type="signal peptide" evidence="7">
    <location>
        <begin position="1"/>
        <end position="21"/>
    </location>
</feature>
<dbReference type="Gene3D" id="3.50.50.60">
    <property type="entry name" value="FAD/NAD(P)-binding domain"/>
    <property type="match status" value="1"/>
</dbReference>
<dbReference type="InterPro" id="IPR045170">
    <property type="entry name" value="MTOX"/>
</dbReference>
<feature type="compositionally biased region" description="Polar residues" evidence="6">
    <location>
        <begin position="430"/>
        <end position="460"/>
    </location>
</feature>
<sequence>MSNSNFQVAVVGLGALGSAAAYQAAIKGATVIGFEQYDFGNIYGSSHDTSRIVRTSYGSPDYVALARAAYKDWAELESRSGLQMLTITGGVVFFPKLADDGASLNKFEKSMSASEFMRSLDANNIPYEVLSSQQVKKRWPSFDIAEGVQTIYTADSGIVHASKSVAAMQYQARANGAVLKEKTRVDALIPDSNGKGLTIKTSRGQFHADKVILACDAWTNKLITPLGTNIPLQIMQEQVTYYKPTDLTPFDDTKFPVWIWAGNKYFYGFPSYGEPTIKAGRDTSNNFMTPEERTFVPSDDLFNELTSFMGGLIPDKGQAIRTVTCQYAITPDRQFVISPLKNHPNVIVGLGGGHAFKFAPAIGRVLAELAIDGETKEDISNFGIPRCSFTEINPISENTTSRLENRMSSRLEQLEDKLDNLISRVVPPSVQETTPTSTSDRNNRIPSFSSTSPHTTLPSISSIPTKVTTKAIDFYFRHIHRQPLWLFGERPLLPSDTSEELIYAMLALSMTHNTKDMLMDSLQSPDSCNKIARRGVMLKIAEGRVTIRCAQALCLLAYYNFILGNIPMAGFDIATVQNMIQLLPGCERNPTGSAVSQDKSRLFWSIQCLSSSCGRPVLLPSIPTSIDAPQMLTVETRDSLGSCIPAPKATDSGLRETLVDVWSQSLKICELWSDVRLYVAKCFEGLAKRPWHPDSDYTRLCSRLLEVEMIWPISLSYNATKFPEHSPLEVENNRTDWLPWLRVQMTYHTIHCVLNHPSLYTVMAETPKSRLGGDSFWRASYLKALRHCTWVSRLIRTAEEKNLRLADPFFAQAAAIASTLHLYWTRTNDSQLQASSVRNLEVCRNLVREMATCWPVCKTIEHTLDQFIESTDRSTQMATDKSSPAVVRTSLIWVLLDVAAPQFPNYHDQSVHGRDVWGGHAATQDEDGLPRSEPSSPPTDMRESTAQYASPPAWVSERTDTSPQETVENGAVMSQHGDSNEHVTTHDLAWGPWENLGPMGENFSMNMDWWDMNQF</sequence>
<feature type="region of interest" description="Disordered" evidence="6">
    <location>
        <begin position="914"/>
        <end position="965"/>
    </location>
</feature>
<dbReference type="CDD" id="cd12148">
    <property type="entry name" value="fungal_TF_MHR"/>
    <property type="match status" value="1"/>
</dbReference>
<evidence type="ECO:0000259" key="8">
    <source>
        <dbReference type="Pfam" id="PF01266"/>
    </source>
</evidence>
<comment type="similarity">
    <text evidence="2">Belongs to the MSOX/MTOX family.</text>
</comment>
<evidence type="ECO:0000313" key="10">
    <source>
        <dbReference type="Proteomes" id="UP000737391"/>
    </source>
</evidence>
<evidence type="ECO:0000313" key="9">
    <source>
        <dbReference type="EMBL" id="KAF4498471.1"/>
    </source>
</evidence>
<evidence type="ECO:0000256" key="4">
    <source>
        <dbReference type="ARBA" id="ARBA00022827"/>
    </source>
</evidence>
<proteinExistence type="inferred from homology"/>
<dbReference type="SUPFAM" id="SSF51905">
    <property type="entry name" value="FAD/NAD(P)-binding domain"/>
    <property type="match status" value="1"/>
</dbReference>
<name>A0A9P5E790_9HYPO</name>
<evidence type="ECO:0000256" key="6">
    <source>
        <dbReference type="SAM" id="MobiDB-lite"/>
    </source>
</evidence>
<reference evidence="9" key="1">
    <citation type="submission" date="2020-01" db="EMBL/GenBank/DDBJ databases">
        <title>Identification and distribution of gene clusters putatively required for synthesis of sphingolipid metabolism inhibitors in phylogenetically diverse species of the filamentous fungus Fusarium.</title>
        <authorList>
            <person name="Kim H.-S."/>
            <person name="Busman M."/>
            <person name="Brown D.W."/>
            <person name="Divon H."/>
            <person name="Uhlig S."/>
            <person name="Proctor R.H."/>
        </authorList>
    </citation>
    <scope>NUCLEOTIDE SEQUENCE</scope>
    <source>
        <strain evidence="9">NRRL 31653</strain>
    </source>
</reference>
<dbReference type="Pfam" id="PF01266">
    <property type="entry name" value="DAO"/>
    <property type="match status" value="1"/>
</dbReference>
<dbReference type="InterPro" id="IPR036188">
    <property type="entry name" value="FAD/NAD-bd_sf"/>
</dbReference>
<accession>A0A9P5E790</accession>
<keyword evidence="10" id="KW-1185">Reference proteome</keyword>
<dbReference type="Gene3D" id="3.30.9.10">
    <property type="entry name" value="D-Amino Acid Oxidase, subunit A, domain 2"/>
    <property type="match status" value="1"/>
</dbReference>
<comment type="cofactor">
    <cofactor evidence="1">
        <name>FAD</name>
        <dbReference type="ChEBI" id="CHEBI:57692"/>
    </cofactor>
</comment>
<dbReference type="NCBIfam" id="NF008425">
    <property type="entry name" value="PRK11259.1"/>
    <property type="match status" value="1"/>
</dbReference>
<dbReference type="EMBL" id="LUFC02000339">
    <property type="protein sequence ID" value="KAF4498471.1"/>
    <property type="molecule type" value="Genomic_DNA"/>
</dbReference>
<evidence type="ECO:0000256" key="7">
    <source>
        <dbReference type="SAM" id="SignalP"/>
    </source>
</evidence>
<dbReference type="Proteomes" id="UP000737391">
    <property type="component" value="Unassembled WGS sequence"/>
</dbReference>
<keyword evidence="3" id="KW-0285">Flavoprotein</keyword>
<protein>
    <submittedName>
        <fullName evidence="9">Monomeric sarcosine oxidase</fullName>
    </submittedName>
</protein>
<evidence type="ECO:0000256" key="3">
    <source>
        <dbReference type="ARBA" id="ARBA00022630"/>
    </source>
</evidence>
<evidence type="ECO:0000256" key="1">
    <source>
        <dbReference type="ARBA" id="ARBA00001974"/>
    </source>
</evidence>
<keyword evidence="4" id="KW-0274">FAD</keyword>
<feature type="region of interest" description="Disordered" evidence="6">
    <location>
        <begin position="429"/>
        <end position="460"/>
    </location>
</feature>
<dbReference type="PANTHER" id="PTHR10961:SF7">
    <property type="entry name" value="FAD DEPENDENT OXIDOREDUCTASE DOMAIN-CONTAINING PROTEIN"/>
    <property type="match status" value="1"/>
</dbReference>
<dbReference type="InterPro" id="IPR006076">
    <property type="entry name" value="FAD-dep_OxRdtase"/>
</dbReference>
<dbReference type="OrthoDB" id="424974at2759"/>
<comment type="caution">
    <text evidence="9">The sequence shown here is derived from an EMBL/GenBank/DDBJ whole genome shotgun (WGS) entry which is preliminary data.</text>
</comment>
<dbReference type="PANTHER" id="PTHR10961">
    <property type="entry name" value="PEROXISOMAL SARCOSINE OXIDASE"/>
    <property type="match status" value="1"/>
</dbReference>
<feature type="chain" id="PRO_5040117115" evidence="7">
    <location>
        <begin position="22"/>
        <end position="1015"/>
    </location>
</feature>
<keyword evidence="5" id="KW-0560">Oxidoreductase</keyword>
<evidence type="ECO:0000256" key="5">
    <source>
        <dbReference type="ARBA" id="ARBA00023002"/>
    </source>
</evidence>
<dbReference type="GO" id="GO:0050660">
    <property type="term" value="F:flavin adenine dinucleotide binding"/>
    <property type="evidence" value="ECO:0007669"/>
    <property type="project" value="InterPro"/>
</dbReference>
<dbReference type="SUPFAM" id="SSF54373">
    <property type="entry name" value="FAD-linked reductases, C-terminal domain"/>
    <property type="match status" value="1"/>
</dbReference>
<dbReference type="AlphaFoldDB" id="A0A9P5E790"/>
<organism evidence="9 10">
    <name type="scientific">Fusarium agapanthi</name>
    <dbReference type="NCBI Taxonomy" id="1803897"/>
    <lineage>
        <taxon>Eukaryota</taxon>
        <taxon>Fungi</taxon>
        <taxon>Dikarya</taxon>
        <taxon>Ascomycota</taxon>
        <taxon>Pezizomycotina</taxon>
        <taxon>Sordariomycetes</taxon>
        <taxon>Hypocreomycetidae</taxon>
        <taxon>Hypocreales</taxon>
        <taxon>Nectriaceae</taxon>
        <taxon>Fusarium</taxon>
        <taxon>Fusarium fujikuroi species complex</taxon>
    </lineage>
</organism>
<keyword evidence="7" id="KW-0732">Signal</keyword>
<dbReference type="GO" id="GO:0008115">
    <property type="term" value="F:sarcosine oxidase activity"/>
    <property type="evidence" value="ECO:0007669"/>
    <property type="project" value="TreeGrafter"/>
</dbReference>